<dbReference type="Gene3D" id="3.60.21.10">
    <property type="match status" value="1"/>
</dbReference>
<evidence type="ECO:0000313" key="2">
    <source>
        <dbReference type="EMBL" id="AUX41275.1"/>
    </source>
</evidence>
<proteinExistence type="predicted"/>
<dbReference type="InterPro" id="IPR004843">
    <property type="entry name" value="Calcineurin-like_PHP"/>
</dbReference>
<evidence type="ECO:0000313" key="3">
    <source>
        <dbReference type="Proteomes" id="UP000238348"/>
    </source>
</evidence>
<gene>
    <name evidence="2" type="ORF">SOCE26_026850</name>
</gene>
<dbReference type="GO" id="GO:0016787">
    <property type="term" value="F:hydrolase activity"/>
    <property type="evidence" value="ECO:0007669"/>
    <property type="project" value="InterPro"/>
</dbReference>
<accession>A0A2L0EPS7</accession>
<reference evidence="2 3" key="1">
    <citation type="submission" date="2015-09" db="EMBL/GenBank/DDBJ databases">
        <title>Sorangium comparison.</title>
        <authorList>
            <person name="Zaburannyi N."/>
            <person name="Bunk B."/>
            <person name="Overmann J."/>
            <person name="Mueller R."/>
        </authorList>
    </citation>
    <scope>NUCLEOTIDE SEQUENCE [LARGE SCALE GENOMIC DNA]</scope>
    <source>
        <strain evidence="2 3">So ce26</strain>
    </source>
</reference>
<name>A0A2L0EPS7_SORCE</name>
<protein>
    <recommendedName>
        <fullName evidence="1">Calcineurin-like phosphoesterase domain-containing protein</fullName>
    </recommendedName>
</protein>
<dbReference type="RefSeq" id="WP_104979330.1">
    <property type="nucleotide sequence ID" value="NZ_CP012673.1"/>
</dbReference>
<dbReference type="SUPFAM" id="SSF56300">
    <property type="entry name" value="Metallo-dependent phosphatases"/>
    <property type="match status" value="1"/>
</dbReference>
<sequence>MNDDVKALHRALGYAPESLVELKPGPQAFGLDLQESAPGVPPVEIPPLDEEGAQLLEDVFEQDPEHVVERFRSLWDRSLTAPQVGHAIRRARAMLSRPERAIEFFGANEDLEAAISSLPPEYTFEGMDLASCPIDPGNTMFETVADAARWVIMTGPFVAHSTLARLAPLRRHDAPTYRSRFVYQLPEPSKDGPLDIALLADFGTGLYHSRYIARQLERRAFPYAIHLGDVYYAGRESEFAQYFKRELRPILSRTKLFTLAGNHERYSLNEPFFRYVDERRQAAPLIQEQEGSYFCLRSERFQIVGIDTQYFGSFRYKNPELLNWAESMLDEGRRSGRVNILLSPDEPYTYGSKGTTDLFKDLRRILVQRRLVDLWFWGNTHYCALFGATKALPFIGSCIGHGGYPYERERPGKPTPAPLLFLETKGRFPDWTRIRPDRGNNGYCVLRLKADGNVELRYIDWMAHERCITRLEPTPSGLAVKSLNVI</sequence>
<dbReference type="InterPro" id="IPR029052">
    <property type="entry name" value="Metallo-depent_PP-like"/>
</dbReference>
<dbReference type="Pfam" id="PF00149">
    <property type="entry name" value="Metallophos"/>
    <property type="match status" value="1"/>
</dbReference>
<dbReference type="OrthoDB" id="5481361at2"/>
<organism evidence="2 3">
    <name type="scientific">Sorangium cellulosum</name>
    <name type="common">Polyangium cellulosum</name>
    <dbReference type="NCBI Taxonomy" id="56"/>
    <lineage>
        <taxon>Bacteria</taxon>
        <taxon>Pseudomonadati</taxon>
        <taxon>Myxococcota</taxon>
        <taxon>Polyangia</taxon>
        <taxon>Polyangiales</taxon>
        <taxon>Polyangiaceae</taxon>
        <taxon>Sorangium</taxon>
    </lineage>
</organism>
<dbReference type="Proteomes" id="UP000238348">
    <property type="component" value="Chromosome"/>
</dbReference>
<dbReference type="AlphaFoldDB" id="A0A2L0EPS7"/>
<dbReference type="EMBL" id="CP012673">
    <property type="protein sequence ID" value="AUX41275.1"/>
    <property type="molecule type" value="Genomic_DNA"/>
</dbReference>
<feature type="domain" description="Calcineurin-like phosphoesterase" evidence="1">
    <location>
        <begin position="196"/>
        <end position="382"/>
    </location>
</feature>
<evidence type="ECO:0000259" key="1">
    <source>
        <dbReference type="Pfam" id="PF00149"/>
    </source>
</evidence>